<feature type="transmembrane region" description="Helical" evidence="1">
    <location>
        <begin position="33"/>
        <end position="58"/>
    </location>
</feature>
<keyword evidence="1" id="KW-0812">Transmembrane</keyword>
<name>R4KEU0_9FIRM</name>
<dbReference type="Proteomes" id="UP000013520">
    <property type="component" value="Chromosome"/>
</dbReference>
<evidence type="ECO:0000313" key="3">
    <source>
        <dbReference type="Proteomes" id="UP000013520"/>
    </source>
</evidence>
<sequence>MKPKEWILYAMCVFLVFIRVDIWNWGKIKEPVFLGWLSIYELYQLMIWVIGTLLLFWVNKSFWYDPDED</sequence>
<gene>
    <name evidence="2" type="ORF">Desgi_2291</name>
</gene>
<dbReference type="EMBL" id="CP003273">
    <property type="protein sequence ID" value="AGL01713.1"/>
    <property type="molecule type" value="Genomic_DNA"/>
</dbReference>
<dbReference type="HOGENOM" id="CLU_2769050_0_0_9"/>
<organism evidence="2 3">
    <name type="scientific">Desulfoscipio gibsoniae DSM 7213</name>
    <dbReference type="NCBI Taxonomy" id="767817"/>
    <lineage>
        <taxon>Bacteria</taxon>
        <taxon>Bacillati</taxon>
        <taxon>Bacillota</taxon>
        <taxon>Clostridia</taxon>
        <taxon>Eubacteriales</taxon>
        <taxon>Desulfallaceae</taxon>
        <taxon>Desulfoscipio</taxon>
    </lineage>
</organism>
<protein>
    <submittedName>
        <fullName evidence="2">Uncharacterized protein</fullName>
    </submittedName>
</protein>
<feature type="transmembrane region" description="Helical" evidence="1">
    <location>
        <begin position="6"/>
        <end position="26"/>
    </location>
</feature>
<keyword evidence="1" id="KW-0472">Membrane</keyword>
<evidence type="ECO:0000313" key="2">
    <source>
        <dbReference type="EMBL" id="AGL01713.1"/>
    </source>
</evidence>
<reference evidence="2 3" key="1">
    <citation type="submission" date="2012-01" db="EMBL/GenBank/DDBJ databases">
        <title>Complete sequence of Desulfotomaculum gibsoniae DSM 7213.</title>
        <authorList>
            <consortium name="US DOE Joint Genome Institute"/>
            <person name="Lucas S."/>
            <person name="Han J."/>
            <person name="Lapidus A."/>
            <person name="Cheng J.-F."/>
            <person name="Goodwin L."/>
            <person name="Pitluck S."/>
            <person name="Peters L."/>
            <person name="Ovchinnikova G."/>
            <person name="Teshima H."/>
            <person name="Detter J.C."/>
            <person name="Han C."/>
            <person name="Tapia R."/>
            <person name="Land M."/>
            <person name="Hauser L."/>
            <person name="Kyrpides N."/>
            <person name="Ivanova N."/>
            <person name="Pagani I."/>
            <person name="Parshina S."/>
            <person name="Plugge C."/>
            <person name="Muyzer G."/>
            <person name="Kuever J."/>
            <person name="Ivanova A."/>
            <person name="Nazina T."/>
            <person name="Klenk H.-P."/>
            <person name="Brambilla E."/>
            <person name="Spring S."/>
            <person name="Stams A.F."/>
            <person name="Woyke T."/>
        </authorList>
    </citation>
    <scope>NUCLEOTIDE SEQUENCE [LARGE SCALE GENOMIC DNA]</scope>
    <source>
        <strain evidence="2 3">DSM 7213</strain>
    </source>
</reference>
<dbReference type="AlphaFoldDB" id="R4KEU0"/>
<proteinExistence type="predicted"/>
<keyword evidence="3" id="KW-1185">Reference proteome</keyword>
<evidence type="ECO:0000256" key="1">
    <source>
        <dbReference type="SAM" id="Phobius"/>
    </source>
</evidence>
<dbReference type="RefSeq" id="WP_006522152.1">
    <property type="nucleotide sequence ID" value="NC_021184.1"/>
</dbReference>
<keyword evidence="1" id="KW-1133">Transmembrane helix</keyword>
<accession>R4KEU0</accession>
<dbReference type="KEGG" id="dgi:Desgi_2291"/>